<comment type="caution">
    <text evidence="2">The sequence shown here is derived from an EMBL/GenBank/DDBJ whole genome shotgun (WGS) entry which is preliminary data.</text>
</comment>
<proteinExistence type="predicted"/>
<gene>
    <name evidence="2" type="ORF">QYE76_000227</name>
</gene>
<feature type="compositionally biased region" description="Basic residues" evidence="1">
    <location>
        <begin position="20"/>
        <end position="35"/>
    </location>
</feature>
<name>A0AAD8RJV0_LOLMU</name>
<dbReference type="AlphaFoldDB" id="A0AAD8RJV0"/>
<evidence type="ECO:0000313" key="3">
    <source>
        <dbReference type="Proteomes" id="UP001231189"/>
    </source>
</evidence>
<organism evidence="2 3">
    <name type="scientific">Lolium multiflorum</name>
    <name type="common">Italian ryegrass</name>
    <name type="synonym">Lolium perenne subsp. multiflorum</name>
    <dbReference type="NCBI Taxonomy" id="4521"/>
    <lineage>
        <taxon>Eukaryota</taxon>
        <taxon>Viridiplantae</taxon>
        <taxon>Streptophyta</taxon>
        <taxon>Embryophyta</taxon>
        <taxon>Tracheophyta</taxon>
        <taxon>Spermatophyta</taxon>
        <taxon>Magnoliopsida</taxon>
        <taxon>Liliopsida</taxon>
        <taxon>Poales</taxon>
        <taxon>Poaceae</taxon>
        <taxon>BOP clade</taxon>
        <taxon>Pooideae</taxon>
        <taxon>Poodae</taxon>
        <taxon>Poeae</taxon>
        <taxon>Poeae Chloroplast Group 2 (Poeae type)</taxon>
        <taxon>Loliodinae</taxon>
        <taxon>Loliinae</taxon>
        <taxon>Lolium</taxon>
    </lineage>
</organism>
<feature type="region of interest" description="Disordered" evidence="1">
    <location>
        <begin position="1"/>
        <end position="39"/>
    </location>
</feature>
<evidence type="ECO:0000256" key="1">
    <source>
        <dbReference type="SAM" id="MobiDB-lite"/>
    </source>
</evidence>
<protein>
    <submittedName>
        <fullName evidence="2">Uncharacterized protein</fullName>
    </submittedName>
</protein>
<dbReference type="EMBL" id="JAUUTY010000005">
    <property type="protein sequence ID" value="KAK1625912.1"/>
    <property type="molecule type" value="Genomic_DNA"/>
</dbReference>
<keyword evidence="3" id="KW-1185">Reference proteome</keyword>
<reference evidence="2" key="1">
    <citation type="submission" date="2023-07" db="EMBL/GenBank/DDBJ databases">
        <title>A chromosome-level genome assembly of Lolium multiflorum.</title>
        <authorList>
            <person name="Chen Y."/>
            <person name="Copetti D."/>
            <person name="Kolliker R."/>
            <person name="Studer B."/>
        </authorList>
    </citation>
    <scope>NUCLEOTIDE SEQUENCE</scope>
    <source>
        <strain evidence="2">02402/16</strain>
        <tissue evidence="2">Leaf</tissue>
    </source>
</reference>
<sequence length="106" mass="11784">MERAAAASFLRDSRMPPRSTHPRHHQQNPLRRGRGGHAPGVCLLHHGVYGRTSSTTASVSSTTASAPAALLHHHGFKYNLMIDNSQEKSRLPNNSNRFEFKSENEN</sequence>
<dbReference type="Proteomes" id="UP001231189">
    <property type="component" value="Unassembled WGS sequence"/>
</dbReference>
<accession>A0AAD8RJV0</accession>
<evidence type="ECO:0000313" key="2">
    <source>
        <dbReference type="EMBL" id="KAK1625912.1"/>
    </source>
</evidence>
<feature type="region of interest" description="Disordered" evidence="1">
    <location>
        <begin position="85"/>
        <end position="106"/>
    </location>
</feature>